<dbReference type="Proteomes" id="UP000001299">
    <property type="component" value="Chromosome 1"/>
</dbReference>
<dbReference type="eggNOG" id="COG1196">
    <property type="taxonomic scope" value="Bacteria"/>
</dbReference>
<dbReference type="EMBL" id="CP001810">
    <property type="protein sequence ID" value="ADL34757.1"/>
    <property type="molecule type" value="Genomic_DNA"/>
</dbReference>
<feature type="coiled-coil region" evidence="1">
    <location>
        <begin position="123"/>
        <end position="168"/>
    </location>
</feature>
<feature type="coiled-coil region" evidence="1">
    <location>
        <begin position="247"/>
        <end position="285"/>
    </location>
</feature>
<dbReference type="Gene3D" id="1.20.5.1230">
    <property type="entry name" value="Apolipoprotein A-I"/>
    <property type="match status" value="1"/>
</dbReference>
<dbReference type="SUPFAM" id="SSF58113">
    <property type="entry name" value="Apolipoprotein A-I"/>
    <property type="match status" value="1"/>
</dbReference>
<keyword evidence="3" id="KW-1185">Reference proteome</keyword>
<sequence length="558" mass="61408">MAIAVIIALVLSGGLIYISTPIVATKTSEEFVESERQANQDTVDKLGEIGNYLNELDKVVTSNQESLNSISEKTDTSEGKTEITEKVTNLDNKLKEVHTSISGTSSRIENLKTIIEKGDEDNKEQINKEFKEITSEITLVKEQYDSANQQIKEIMDKLKKEIDSGNKELGEKVAQNQKDLLNELTSMDKNMESKSSQSLTQFQKDIETLSESVDKKFEAYQKAMDTNIEEVNNKIQRNRNDVSCEIQKNKEDINNELQRNREDVRGELQKNKDDINSELQRNRDDINNGIQGVNKDIEEVNNNVSNNFNIMNKSVGNGFGDLKTCIENSKTELNNKLDSVFQRVSDGKKQLASTLLTFGISVKKDAKFNDIDEGIRALGNMKLDAERKIEDSEHSVSPSKIMAGQSVVINDNEIIGTATSDATAGAEHILSGKTAYVNGAIVVGSMPDHGAVQVTLADSNKSQTLAAGYYDSITISSELTGMYKSIRYTHHVHSSETTDMTVVDESFSSGEAYGVETSPTAGGCYQTPIYGLCGGSGVATDVDYGGYYFDVDGDGKLD</sequence>
<gene>
    <name evidence="2" type="ordered locus">bpr_I2023</name>
</gene>
<keyword evidence="1" id="KW-0175">Coiled coil</keyword>
<name>E0RYR2_BUTPB</name>
<evidence type="ECO:0000313" key="2">
    <source>
        <dbReference type="EMBL" id="ADL34757.1"/>
    </source>
</evidence>
<evidence type="ECO:0000256" key="1">
    <source>
        <dbReference type="SAM" id="Coils"/>
    </source>
</evidence>
<dbReference type="KEGG" id="bpb:bpr_I2023"/>
<evidence type="ECO:0000313" key="3">
    <source>
        <dbReference type="Proteomes" id="UP000001299"/>
    </source>
</evidence>
<reference evidence="2 3" key="1">
    <citation type="journal article" date="2010" name="PLoS ONE">
        <title>The glycobiome of the rumen bacterium Butyrivibrio proteoclasticus B316(T) highlights adaptation to a polysaccharide-rich environment.</title>
        <authorList>
            <person name="Kelly W.J."/>
            <person name="Leahy S.C."/>
            <person name="Altermann E."/>
            <person name="Yeoman C.J."/>
            <person name="Dunne J.C."/>
            <person name="Kong Z."/>
            <person name="Pacheco D.M."/>
            <person name="Li D."/>
            <person name="Noel S.J."/>
            <person name="Moon C.D."/>
            <person name="Cookson A.L."/>
            <person name="Attwood G.T."/>
        </authorList>
    </citation>
    <scope>NUCLEOTIDE SEQUENCE [LARGE SCALE GENOMIC DNA]</scope>
    <source>
        <strain evidence="3">ATCC 51982 / DSM 14932 / B316</strain>
    </source>
</reference>
<dbReference type="HOGENOM" id="CLU_488072_0_0_9"/>
<organism evidence="2 3">
    <name type="scientific">Butyrivibrio proteoclasticus (strain ATCC 51982 / DSM 14932 / B316)</name>
    <name type="common">Clostridium proteoclasticum</name>
    <dbReference type="NCBI Taxonomy" id="515622"/>
    <lineage>
        <taxon>Bacteria</taxon>
        <taxon>Bacillati</taxon>
        <taxon>Bacillota</taxon>
        <taxon>Clostridia</taxon>
        <taxon>Lachnospirales</taxon>
        <taxon>Lachnospiraceae</taxon>
        <taxon>Butyrivibrio</taxon>
    </lineage>
</organism>
<protein>
    <submittedName>
        <fullName evidence="2">Uncharacterized protein</fullName>
    </submittedName>
</protein>
<dbReference type="AlphaFoldDB" id="E0RYR2"/>
<dbReference type="STRING" id="515622.bpr_I2023"/>
<proteinExistence type="predicted"/>
<accession>E0RYR2</accession>